<dbReference type="InterPro" id="IPR002490">
    <property type="entry name" value="V-ATPase_116kDa_su"/>
</dbReference>
<comment type="subcellular location">
    <subcellularLocation>
        <location evidence="1">Membrane</location>
        <topology evidence="1">Multi-pass membrane protein</topology>
    </subcellularLocation>
</comment>
<gene>
    <name evidence="10" type="ORF">CALMAC_LOCUS12581</name>
</gene>
<dbReference type="PANTHER" id="PTHR11629:SF63">
    <property type="entry name" value="V-TYPE PROTON ATPASE SUBUNIT A"/>
    <property type="match status" value="1"/>
</dbReference>
<feature type="coiled-coil region" evidence="9">
    <location>
        <begin position="78"/>
        <end position="162"/>
    </location>
</feature>
<keyword evidence="9" id="KW-0175">Coiled coil</keyword>
<evidence type="ECO:0000256" key="4">
    <source>
        <dbReference type="ARBA" id="ARBA00022692"/>
    </source>
</evidence>
<dbReference type="OrthoDB" id="275278at2759"/>
<evidence type="ECO:0000256" key="7">
    <source>
        <dbReference type="ARBA" id="ARBA00023136"/>
    </source>
</evidence>
<accession>A0A653CX53</accession>
<protein>
    <recommendedName>
        <fullName evidence="8">V-type proton ATPase subunit a</fullName>
    </recommendedName>
</protein>
<keyword evidence="11" id="KW-1185">Reference proteome</keyword>
<keyword evidence="3 8" id="KW-0813">Transport</keyword>
<comment type="function">
    <text evidence="8">Essential component of the vacuolar proton pump (V-ATPase), a multimeric enzyme that catalyzes the translocation of protons across the membranes. Required for assembly and activity of the V-ATPase.</text>
</comment>
<evidence type="ECO:0000256" key="6">
    <source>
        <dbReference type="ARBA" id="ARBA00023065"/>
    </source>
</evidence>
<keyword evidence="4" id="KW-0812">Transmembrane</keyword>
<dbReference type="GO" id="GO:0007035">
    <property type="term" value="P:vacuolar acidification"/>
    <property type="evidence" value="ECO:0007669"/>
    <property type="project" value="TreeGrafter"/>
</dbReference>
<dbReference type="GO" id="GO:0033179">
    <property type="term" value="C:proton-transporting V-type ATPase, V0 domain"/>
    <property type="evidence" value="ECO:0007669"/>
    <property type="project" value="InterPro"/>
</dbReference>
<dbReference type="GO" id="GO:0005886">
    <property type="term" value="C:plasma membrane"/>
    <property type="evidence" value="ECO:0007669"/>
    <property type="project" value="TreeGrafter"/>
</dbReference>
<dbReference type="EMBL" id="CAACVG010009206">
    <property type="protein sequence ID" value="VEN52437.1"/>
    <property type="molecule type" value="Genomic_DNA"/>
</dbReference>
<reference evidence="10 11" key="1">
    <citation type="submission" date="2019-01" db="EMBL/GenBank/DDBJ databases">
        <authorList>
            <person name="Sayadi A."/>
        </authorList>
    </citation>
    <scope>NUCLEOTIDE SEQUENCE [LARGE SCALE GENOMIC DNA]</scope>
</reference>
<dbReference type="AlphaFoldDB" id="A0A653CX53"/>
<name>A0A653CX53_CALMS</name>
<organism evidence="10 11">
    <name type="scientific">Callosobruchus maculatus</name>
    <name type="common">Southern cowpea weevil</name>
    <name type="synonym">Pulse bruchid</name>
    <dbReference type="NCBI Taxonomy" id="64391"/>
    <lineage>
        <taxon>Eukaryota</taxon>
        <taxon>Metazoa</taxon>
        <taxon>Ecdysozoa</taxon>
        <taxon>Arthropoda</taxon>
        <taxon>Hexapoda</taxon>
        <taxon>Insecta</taxon>
        <taxon>Pterygota</taxon>
        <taxon>Neoptera</taxon>
        <taxon>Endopterygota</taxon>
        <taxon>Coleoptera</taxon>
        <taxon>Polyphaga</taxon>
        <taxon>Cucujiformia</taxon>
        <taxon>Chrysomeloidea</taxon>
        <taxon>Chrysomelidae</taxon>
        <taxon>Bruchinae</taxon>
        <taxon>Bruchini</taxon>
        <taxon>Callosobruchus</taxon>
    </lineage>
</organism>
<evidence type="ECO:0000256" key="1">
    <source>
        <dbReference type="ARBA" id="ARBA00004141"/>
    </source>
</evidence>
<dbReference type="PANTHER" id="PTHR11629">
    <property type="entry name" value="VACUOLAR PROTON ATPASES"/>
    <property type="match status" value="1"/>
</dbReference>
<sequence length="260" mass="29977">MPMSKPLSFGHGPQQPFKRLEVHKIAKMGSLFRSAEMTLCQLFLQSEAAYACVSELGELGLVQFRDLNPDVNAFQRKFVNEVRRCDEMERKLRYLEKEIKKDGIPMLDTGENPEAPQPREMIDLEATFEKLENELREVNQNAEALKRNFLELTELKQILRKTQVFFDEHEGGVNPTDSMTRALISDDSIARQSALGPVQLGYVHHHLYPTPMAMVAPLRHQRRHVPTLLHTTPHPLPLHPIRRPTKDTIILNQISFRSRQ</sequence>
<evidence type="ECO:0000313" key="11">
    <source>
        <dbReference type="Proteomes" id="UP000410492"/>
    </source>
</evidence>
<dbReference type="GO" id="GO:0016471">
    <property type="term" value="C:vacuolar proton-transporting V-type ATPase complex"/>
    <property type="evidence" value="ECO:0007669"/>
    <property type="project" value="TreeGrafter"/>
</dbReference>
<evidence type="ECO:0000256" key="2">
    <source>
        <dbReference type="ARBA" id="ARBA00009904"/>
    </source>
</evidence>
<evidence type="ECO:0000313" key="10">
    <source>
        <dbReference type="EMBL" id="VEN52437.1"/>
    </source>
</evidence>
<keyword evidence="5" id="KW-1133">Transmembrane helix</keyword>
<dbReference type="Pfam" id="PF01496">
    <property type="entry name" value="V_ATPase_I"/>
    <property type="match status" value="1"/>
</dbReference>
<comment type="similarity">
    <text evidence="2 8">Belongs to the V-ATPase 116 kDa subunit family.</text>
</comment>
<evidence type="ECO:0000256" key="8">
    <source>
        <dbReference type="RuleBase" id="RU361189"/>
    </source>
</evidence>
<evidence type="ECO:0000256" key="9">
    <source>
        <dbReference type="SAM" id="Coils"/>
    </source>
</evidence>
<evidence type="ECO:0000256" key="3">
    <source>
        <dbReference type="ARBA" id="ARBA00022448"/>
    </source>
</evidence>
<dbReference type="Proteomes" id="UP000410492">
    <property type="component" value="Unassembled WGS sequence"/>
</dbReference>
<keyword evidence="6 8" id="KW-0406">Ion transport</keyword>
<dbReference type="GO" id="GO:0046961">
    <property type="term" value="F:proton-transporting ATPase activity, rotational mechanism"/>
    <property type="evidence" value="ECO:0007669"/>
    <property type="project" value="InterPro"/>
</dbReference>
<keyword evidence="8" id="KW-0375">Hydrogen ion transport</keyword>
<keyword evidence="7" id="KW-0472">Membrane</keyword>
<proteinExistence type="inferred from homology"/>
<dbReference type="GO" id="GO:0051117">
    <property type="term" value="F:ATPase binding"/>
    <property type="evidence" value="ECO:0007669"/>
    <property type="project" value="TreeGrafter"/>
</dbReference>
<evidence type="ECO:0000256" key="5">
    <source>
        <dbReference type="ARBA" id="ARBA00022989"/>
    </source>
</evidence>